<gene>
    <name evidence="1" type="ORF">GCM10007384_03260</name>
</gene>
<reference evidence="1 2" key="1">
    <citation type="journal article" date="2014" name="Int. J. Syst. Evol. Microbiol.">
        <title>Complete genome sequence of Corynebacterium casei LMG S-19264T (=DSM 44701T), isolated from a smear-ripened cheese.</title>
        <authorList>
            <consortium name="US DOE Joint Genome Institute (JGI-PGF)"/>
            <person name="Walter F."/>
            <person name="Albersmeier A."/>
            <person name="Kalinowski J."/>
            <person name="Ruckert C."/>
        </authorList>
    </citation>
    <scope>NUCLEOTIDE SEQUENCE [LARGE SCALE GENOMIC DNA]</scope>
    <source>
        <strain evidence="1 2">KCTC 12285</strain>
    </source>
</reference>
<proteinExistence type="predicted"/>
<comment type="caution">
    <text evidence="1">The sequence shown here is derived from an EMBL/GenBank/DDBJ whole genome shotgun (WGS) entry which is preliminary data.</text>
</comment>
<accession>A0A918JSY2</accession>
<evidence type="ECO:0000313" key="1">
    <source>
        <dbReference type="EMBL" id="GGX04951.1"/>
    </source>
</evidence>
<evidence type="ECO:0000313" key="2">
    <source>
        <dbReference type="Proteomes" id="UP000601108"/>
    </source>
</evidence>
<protein>
    <submittedName>
        <fullName evidence="1">Uncharacterized protein</fullName>
    </submittedName>
</protein>
<dbReference type="EMBL" id="BMWS01000002">
    <property type="protein sequence ID" value="GGX04951.1"/>
    <property type="molecule type" value="Genomic_DNA"/>
</dbReference>
<dbReference type="RefSeq" id="WP_155837769.1">
    <property type="nucleotide sequence ID" value="NZ_BMWS01000002.1"/>
</dbReference>
<name>A0A918JSY2_9FLAO</name>
<dbReference type="AlphaFoldDB" id="A0A918JSY2"/>
<sequence length="46" mass="5414">MITRLIFACLSLTSKNVGRVIDAPKLVVLVDQMRYDYLTRFYNQFT</sequence>
<organism evidence="1 2">
    <name type="scientific">Aquimarina muelleri</name>
    <dbReference type="NCBI Taxonomy" id="279356"/>
    <lineage>
        <taxon>Bacteria</taxon>
        <taxon>Pseudomonadati</taxon>
        <taxon>Bacteroidota</taxon>
        <taxon>Flavobacteriia</taxon>
        <taxon>Flavobacteriales</taxon>
        <taxon>Flavobacteriaceae</taxon>
        <taxon>Aquimarina</taxon>
    </lineage>
</organism>
<keyword evidence="2" id="KW-1185">Reference proteome</keyword>
<dbReference type="Proteomes" id="UP000601108">
    <property type="component" value="Unassembled WGS sequence"/>
</dbReference>